<sequence>HLSSAKVGCHGRRSISRSIKGRAAKSVGFSYL</sequence>
<feature type="non-terminal residue" evidence="1">
    <location>
        <position position="1"/>
    </location>
</feature>
<dbReference type="Proteomes" id="UP000265520">
    <property type="component" value="Unassembled WGS sequence"/>
</dbReference>
<protein>
    <submittedName>
        <fullName evidence="1">Uncharacterized protein</fullName>
    </submittedName>
</protein>
<dbReference type="AlphaFoldDB" id="A0A392UB64"/>
<evidence type="ECO:0000313" key="2">
    <source>
        <dbReference type="Proteomes" id="UP000265520"/>
    </source>
</evidence>
<accession>A0A392UB64</accession>
<evidence type="ECO:0000313" key="1">
    <source>
        <dbReference type="EMBL" id="MCI69660.1"/>
    </source>
</evidence>
<organism evidence="1 2">
    <name type="scientific">Trifolium medium</name>
    <dbReference type="NCBI Taxonomy" id="97028"/>
    <lineage>
        <taxon>Eukaryota</taxon>
        <taxon>Viridiplantae</taxon>
        <taxon>Streptophyta</taxon>
        <taxon>Embryophyta</taxon>
        <taxon>Tracheophyta</taxon>
        <taxon>Spermatophyta</taxon>
        <taxon>Magnoliopsida</taxon>
        <taxon>eudicotyledons</taxon>
        <taxon>Gunneridae</taxon>
        <taxon>Pentapetalae</taxon>
        <taxon>rosids</taxon>
        <taxon>fabids</taxon>
        <taxon>Fabales</taxon>
        <taxon>Fabaceae</taxon>
        <taxon>Papilionoideae</taxon>
        <taxon>50 kb inversion clade</taxon>
        <taxon>NPAAA clade</taxon>
        <taxon>Hologalegina</taxon>
        <taxon>IRL clade</taxon>
        <taxon>Trifolieae</taxon>
        <taxon>Trifolium</taxon>
    </lineage>
</organism>
<keyword evidence="2" id="KW-1185">Reference proteome</keyword>
<reference evidence="1 2" key="1">
    <citation type="journal article" date="2018" name="Front. Plant Sci.">
        <title>Red Clover (Trifolium pratense) and Zigzag Clover (T. medium) - A Picture of Genomic Similarities and Differences.</title>
        <authorList>
            <person name="Dluhosova J."/>
            <person name="Istvanek J."/>
            <person name="Nedelnik J."/>
            <person name="Repkova J."/>
        </authorList>
    </citation>
    <scope>NUCLEOTIDE SEQUENCE [LARGE SCALE GENOMIC DNA]</scope>
    <source>
        <strain evidence="2">cv. 10/8</strain>
        <tissue evidence="1">Leaf</tissue>
    </source>
</reference>
<proteinExistence type="predicted"/>
<name>A0A392UB64_9FABA</name>
<comment type="caution">
    <text evidence="1">The sequence shown here is derived from an EMBL/GenBank/DDBJ whole genome shotgun (WGS) entry which is preliminary data.</text>
</comment>
<dbReference type="EMBL" id="LXQA010760658">
    <property type="protein sequence ID" value="MCI69660.1"/>
    <property type="molecule type" value="Genomic_DNA"/>
</dbReference>